<sequence>MINFRDFTADQKHNFNVEAERCADIARRSRNDVTFCGLSAVRLLGITEPKYKRKMDTAVQVCVHKPGQRTRLTGVHFIMWTLPFNTESIQFGEDVIEVVDPVTAAAQLLRYVEKEEAVVLFDALLCRNARNREQTLNDLHELLHVAQRFPGKLKGQWALQYTREGTDSAMESRLRLKLVTNGFQCPVVNHQIVHPQTREIWFADLAYPELRIAIEYQGFDFHSSRASLAHDSRKVTALQGTDWNVLPITYEEISSEMAWNRFVDTLTTLMRARNASENYFVA</sequence>
<dbReference type="AlphaFoldDB" id="A0A261G2V3"/>
<dbReference type="InterPro" id="IPR011335">
    <property type="entry name" value="Restrct_endonuc-II-like"/>
</dbReference>
<proteinExistence type="predicted"/>
<evidence type="ECO:0000313" key="1">
    <source>
        <dbReference type="EMBL" id="OZG65762.1"/>
    </source>
</evidence>
<dbReference type="Gene3D" id="3.40.960.10">
    <property type="entry name" value="VSR Endonuclease"/>
    <property type="match status" value="1"/>
</dbReference>
<dbReference type="EMBL" id="MWXA01000007">
    <property type="protein sequence ID" value="OZG65762.1"/>
    <property type="molecule type" value="Genomic_DNA"/>
</dbReference>
<gene>
    <name evidence="1" type="ORF">BAQU_1500</name>
</gene>
<keyword evidence="2" id="KW-1185">Reference proteome</keyword>
<dbReference type="GeneID" id="98296165"/>
<dbReference type="OrthoDB" id="3173471at2"/>
<name>A0A261G2V3_9BIFI</name>
<evidence type="ECO:0000313" key="2">
    <source>
        <dbReference type="Proteomes" id="UP000216451"/>
    </source>
</evidence>
<dbReference type="RefSeq" id="WP_094694391.1">
    <property type="nucleotide sequence ID" value="NZ_JBDNSG010000007.1"/>
</dbReference>
<organism evidence="1 2">
    <name type="scientific">Bifidobacterium aquikefiri</name>
    <dbReference type="NCBI Taxonomy" id="1653207"/>
    <lineage>
        <taxon>Bacteria</taxon>
        <taxon>Bacillati</taxon>
        <taxon>Actinomycetota</taxon>
        <taxon>Actinomycetes</taxon>
        <taxon>Bifidobacteriales</taxon>
        <taxon>Bifidobacteriaceae</taxon>
        <taxon>Bifidobacterium</taxon>
    </lineage>
</organism>
<dbReference type="Proteomes" id="UP000216451">
    <property type="component" value="Unassembled WGS sequence"/>
</dbReference>
<protein>
    <recommendedName>
        <fullName evidence="3">DUF559 domain-containing protein</fullName>
    </recommendedName>
</protein>
<comment type="caution">
    <text evidence="1">The sequence shown here is derived from an EMBL/GenBank/DDBJ whole genome shotgun (WGS) entry which is preliminary data.</text>
</comment>
<evidence type="ECO:0008006" key="3">
    <source>
        <dbReference type="Google" id="ProtNLM"/>
    </source>
</evidence>
<reference evidence="1 2" key="1">
    <citation type="journal article" date="2017" name="BMC Genomics">
        <title>Comparative genomic and phylogenomic analyses of the Bifidobacteriaceae family.</title>
        <authorList>
            <person name="Lugli G.A."/>
            <person name="Milani C."/>
            <person name="Turroni F."/>
            <person name="Duranti S."/>
            <person name="Mancabelli L."/>
            <person name="Mangifesta M."/>
            <person name="Ferrario C."/>
            <person name="Modesto M."/>
            <person name="Mattarelli P."/>
            <person name="Jiri K."/>
            <person name="van Sinderen D."/>
            <person name="Ventura M."/>
        </authorList>
    </citation>
    <scope>NUCLEOTIDE SEQUENCE [LARGE SCALE GENOMIC DNA]</scope>
    <source>
        <strain evidence="1 2">LMG 28769</strain>
    </source>
</reference>
<dbReference type="SUPFAM" id="SSF52980">
    <property type="entry name" value="Restriction endonuclease-like"/>
    <property type="match status" value="1"/>
</dbReference>
<accession>A0A261G2V3</accession>